<accession>A0A4C1UMQ6</accession>
<dbReference type="Proteomes" id="UP000299102">
    <property type="component" value="Unassembled WGS sequence"/>
</dbReference>
<evidence type="ECO:0000313" key="1">
    <source>
        <dbReference type="EMBL" id="GBP27460.1"/>
    </source>
</evidence>
<dbReference type="EMBL" id="BGZK01000194">
    <property type="protein sequence ID" value="GBP27460.1"/>
    <property type="molecule type" value="Genomic_DNA"/>
</dbReference>
<gene>
    <name evidence="1" type="ORF">EVAR_14281_1</name>
</gene>
<comment type="caution">
    <text evidence="1">The sequence shown here is derived from an EMBL/GenBank/DDBJ whole genome shotgun (WGS) entry which is preliminary data.</text>
</comment>
<keyword evidence="2" id="KW-1185">Reference proteome</keyword>
<evidence type="ECO:0000313" key="2">
    <source>
        <dbReference type="Proteomes" id="UP000299102"/>
    </source>
</evidence>
<reference evidence="1 2" key="1">
    <citation type="journal article" date="2019" name="Commun. Biol.">
        <title>The bagworm genome reveals a unique fibroin gene that provides high tensile strength.</title>
        <authorList>
            <person name="Kono N."/>
            <person name="Nakamura H."/>
            <person name="Ohtoshi R."/>
            <person name="Tomita M."/>
            <person name="Numata K."/>
            <person name="Arakawa K."/>
        </authorList>
    </citation>
    <scope>NUCLEOTIDE SEQUENCE [LARGE SCALE GENOMIC DNA]</scope>
</reference>
<name>A0A4C1UMQ6_EUMVA</name>
<sequence length="99" mass="10986">MKQTSNLLTNLYNINDTITTGVFNRCDTRQSAAVRDVDVQNVQKCRVSVFFLVSPHAKDRQSSNMTINMQTAVGGSLKIAVQVANRLAWRLTIDGTGRN</sequence>
<proteinExistence type="predicted"/>
<organism evidence="1 2">
    <name type="scientific">Eumeta variegata</name>
    <name type="common">Bagworm moth</name>
    <name type="synonym">Eumeta japonica</name>
    <dbReference type="NCBI Taxonomy" id="151549"/>
    <lineage>
        <taxon>Eukaryota</taxon>
        <taxon>Metazoa</taxon>
        <taxon>Ecdysozoa</taxon>
        <taxon>Arthropoda</taxon>
        <taxon>Hexapoda</taxon>
        <taxon>Insecta</taxon>
        <taxon>Pterygota</taxon>
        <taxon>Neoptera</taxon>
        <taxon>Endopterygota</taxon>
        <taxon>Lepidoptera</taxon>
        <taxon>Glossata</taxon>
        <taxon>Ditrysia</taxon>
        <taxon>Tineoidea</taxon>
        <taxon>Psychidae</taxon>
        <taxon>Oiketicinae</taxon>
        <taxon>Eumeta</taxon>
    </lineage>
</organism>
<protein>
    <submittedName>
        <fullName evidence="1">Uncharacterized protein</fullName>
    </submittedName>
</protein>
<dbReference type="AlphaFoldDB" id="A0A4C1UMQ6"/>